<dbReference type="Proteomes" id="UP001362999">
    <property type="component" value="Unassembled WGS sequence"/>
</dbReference>
<organism evidence="2 3">
    <name type="scientific">Favolaschia claudopus</name>
    <dbReference type="NCBI Taxonomy" id="2862362"/>
    <lineage>
        <taxon>Eukaryota</taxon>
        <taxon>Fungi</taxon>
        <taxon>Dikarya</taxon>
        <taxon>Basidiomycota</taxon>
        <taxon>Agaricomycotina</taxon>
        <taxon>Agaricomycetes</taxon>
        <taxon>Agaricomycetidae</taxon>
        <taxon>Agaricales</taxon>
        <taxon>Marasmiineae</taxon>
        <taxon>Mycenaceae</taxon>
        <taxon>Favolaschia</taxon>
    </lineage>
</organism>
<evidence type="ECO:0000256" key="1">
    <source>
        <dbReference type="SAM" id="MobiDB-lite"/>
    </source>
</evidence>
<accession>A0AAW0E0F8</accession>
<protein>
    <recommendedName>
        <fullName evidence="4">BTB domain-containing protein</fullName>
    </recommendedName>
</protein>
<dbReference type="EMBL" id="JAWWNJ010000004">
    <property type="protein sequence ID" value="KAK7057650.1"/>
    <property type="molecule type" value="Genomic_DNA"/>
</dbReference>
<evidence type="ECO:0000313" key="2">
    <source>
        <dbReference type="EMBL" id="KAK7057650.1"/>
    </source>
</evidence>
<comment type="caution">
    <text evidence="2">The sequence shown here is derived from an EMBL/GenBank/DDBJ whole genome shotgun (WGS) entry which is preliminary data.</text>
</comment>
<keyword evidence="3" id="KW-1185">Reference proteome</keyword>
<evidence type="ECO:0008006" key="4">
    <source>
        <dbReference type="Google" id="ProtNLM"/>
    </source>
</evidence>
<feature type="region of interest" description="Disordered" evidence="1">
    <location>
        <begin position="341"/>
        <end position="360"/>
    </location>
</feature>
<reference evidence="2 3" key="1">
    <citation type="journal article" date="2024" name="J Genomics">
        <title>Draft genome sequencing and assembly of Favolaschia claudopus CIRM-BRFM 2984 isolated from oak limbs.</title>
        <authorList>
            <person name="Navarro D."/>
            <person name="Drula E."/>
            <person name="Chaduli D."/>
            <person name="Cazenave R."/>
            <person name="Ahrendt S."/>
            <person name="Wang J."/>
            <person name="Lipzen A."/>
            <person name="Daum C."/>
            <person name="Barry K."/>
            <person name="Grigoriev I.V."/>
            <person name="Favel A."/>
            <person name="Rosso M.N."/>
            <person name="Martin F."/>
        </authorList>
    </citation>
    <scope>NUCLEOTIDE SEQUENCE [LARGE SCALE GENOMIC DNA]</scope>
    <source>
        <strain evidence="2 3">CIRM-BRFM 2984</strain>
    </source>
</reference>
<sequence length="360" mass="38866">MASEVTISEHYLDTVVFKVLGSASTDVDPHSASEVEYTLFKVSRFMFERYSTIFSTTFSLPPSAEGAEGSSDANPFILEGISAIDFQRLLHALYPLTPIPTTPDYNDDEWISVLKLSCLWNFIEMRKLAIQRLDSYAQSLLDCVQHILFARRYDVSAWLRSGYTELAQRPAPVSSEEAELIGWETALKIWHLREAAVSPKFNHQPYKGVDIGNVFQAEFERADAAHDPLPEVPKFSGFRETREPTDDLGDATAAEAGGSVTVSQSGVPASSASTVVGPAPALAGSQSKTAPGVSTNNNNTTAMIGVPVFGETTRMAPQHISRVFTSGSAASTSQAQAGFARFSSSSPVVFGKTPSISPAK</sequence>
<proteinExistence type="predicted"/>
<evidence type="ECO:0000313" key="3">
    <source>
        <dbReference type="Proteomes" id="UP001362999"/>
    </source>
</evidence>
<name>A0AAW0E0F8_9AGAR</name>
<dbReference type="AlphaFoldDB" id="A0AAW0E0F8"/>
<gene>
    <name evidence="2" type="ORF">R3P38DRAFT_2759857</name>
</gene>
<feature type="region of interest" description="Disordered" evidence="1">
    <location>
        <begin position="230"/>
        <end position="252"/>
    </location>
</feature>